<reference evidence="4 5" key="1">
    <citation type="submission" date="2018-11" db="EMBL/GenBank/DDBJ databases">
        <title>Whole genome sequencing of an environmental sample.</title>
        <authorList>
            <person name="Sarangi A.N."/>
            <person name="Singh D."/>
            <person name="Tripathy S."/>
        </authorList>
    </citation>
    <scope>NUCLEOTIDE SEQUENCE [LARGE SCALE GENOMIC DNA]</scope>
    <source>
        <strain evidence="4 5">Lakshadweep</strain>
    </source>
</reference>
<keyword evidence="2" id="KW-0812">Transmembrane</keyword>
<dbReference type="PANTHER" id="PTHR36442:SF1">
    <property type="entry name" value="CYCLIC-DI-AMP PHOSPHODIESTERASE PGPH"/>
    <property type="match status" value="1"/>
</dbReference>
<dbReference type="InterPro" id="IPR052722">
    <property type="entry name" value="PgpH_phosphodiesterase"/>
</dbReference>
<evidence type="ECO:0000313" key="5">
    <source>
        <dbReference type="Proteomes" id="UP000292459"/>
    </source>
</evidence>
<gene>
    <name evidence="4" type="ORF">DYY88_16105</name>
</gene>
<dbReference type="OrthoDB" id="9806952at2"/>
<feature type="transmembrane region" description="Helical" evidence="2">
    <location>
        <begin position="544"/>
        <end position="562"/>
    </location>
</feature>
<comment type="caution">
    <text evidence="4">The sequence shown here is derived from an EMBL/GenBank/DDBJ whole genome shotgun (WGS) entry which is preliminary data.</text>
</comment>
<dbReference type="CDD" id="cd00077">
    <property type="entry name" value="HDc"/>
    <property type="match status" value="1"/>
</dbReference>
<dbReference type="InterPro" id="IPR011624">
    <property type="entry name" value="Metal-dep_PHydrolase_7TM_extra"/>
</dbReference>
<evidence type="ECO:0000256" key="1">
    <source>
        <dbReference type="SAM" id="MobiDB-lite"/>
    </source>
</evidence>
<dbReference type="Pfam" id="PF07698">
    <property type="entry name" value="7TM-7TMR_HD"/>
    <property type="match status" value="1"/>
</dbReference>
<feature type="transmembrane region" description="Helical" evidence="2">
    <location>
        <begin position="574"/>
        <end position="598"/>
    </location>
</feature>
<dbReference type="InterPro" id="IPR003607">
    <property type="entry name" value="HD/PDEase_dom"/>
</dbReference>
<evidence type="ECO:0000259" key="3">
    <source>
        <dbReference type="PROSITE" id="PS51831"/>
    </source>
</evidence>
<feature type="region of interest" description="Disordered" evidence="1">
    <location>
        <begin position="12"/>
        <end position="46"/>
    </location>
</feature>
<dbReference type="EMBL" id="QVFV01000004">
    <property type="protein sequence ID" value="RZM77172.1"/>
    <property type="molecule type" value="Genomic_DNA"/>
</dbReference>
<name>A0A4V2E265_9CYAN</name>
<feature type="transmembrane region" description="Helical" evidence="2">
    <location>
        <begin position="519"/>
        <end position="538"/>
    </location>
</feature>
<dbReference type="AlphaFoldDB" id="A0A4V2E265"/>
<proteinExistence type="predicted"/>
<keyword evidence="5" id="KW-1185">Reference proteome</keyword>
<dbReference type="NCBIfam" id="TIGR00277">
    <property type="entry name" value="HDIG"/>
    <property type="match status" value="1"/>
</dbReference>
<dbReference type="InterPro" id="IPR011621">
    <property type="entry name" value="Metal-dep_PHydrolase_7TM_intra"/>
</dbReference>
<dbReference type="SUPFAM" id="SSF109604">
    <property type="entry name" value="HD-domain/PDEase-like"/>
    <property type="match status" value="1"/>
</dbReference>
<feature type="transmembrane region" description="Helical" evidence="2">
    <location>
        <begin position="459"/>
        <end position="481"/>
    </location>
</feature>
<feature type="transmembrane region" description="Helical" evidence="2">
    <location>
        <begin position="493"/>
        <end position="512"/>
    </location>
</feature>
<keyword evidence="2" id="KW-1133">Transmembrane helix</keyword>
<feature type="domain" description="HD" evidence="3">
    <location>
        <begin position="635"/>
        <end position="783"/>
    </location>
</feature>
<dbReference type="PROSITE" id="PS51831">
    <property type="entry name" value="HD"/>
    <property type="match status" value="1"/>
</dbReference>
<dbReference type="Proteomes" id="UP000292459">
    <property type="component" value="Unassembled WGS sequence"/>
</dbReference>
<dbReference type="Gene3D" id="1.10.3210.10">
    <property type="entry name" value="Hypothetical protein af1432"/>
    <property type="match status" value="1"/>
</dbReference>
<accession>A0A4V2E265</accession>
<dbReference type="Pfam" id="PF01966">
    <property type="entry name" value="HD"/>
    <property type="match status" value="1"/>
</dbReference>
<evidence type="ECO:0000256" key="2">
    <source>
        <dbReference type="SAM" id="Phobius"/>
    </source>
</evidence>
<protein>
    <submittedName>
        <fullName evidence="4">HDIG domain-containing protein</fullName>
    </submittedName>
</protein>
<dbReference type="InterPro" id="IPR006674">
    <property type="entry name" value="HD_domain"/>
</dbReference>
<dbReference type="SMART" id="SM00471">
    <property type="entry name" value="HDc"/>
    <property type="match status" value="1"/>
</dbReference>
<dbReference type="InterPro" id="IPR006675">
    <property type="entry name" value="HDIG_dom"/>
</dbReference>
<evidence type="ECO:0000313" key="4">
    <source>
        <dbReference type="EMBL" id="RZM77172.1"/>
    </source>
</evidence>
<dbReference type="Pfam" id="PF07697">
    <property type="entry name" value="7TMR-HDED"/>
    <property type="match status" value="1"/>
</dbReference>
<dbReference type="PANTHER" id="PTHR36442">
    <property type="entry name" value="CYCLIC-DI-AMP PHOSPHODIESTERASE PGPH"/>
    <property type="match status" value="1"/>
</dbReference>
<keyword evidence="2" id="KW-0472">Membrane</keyword>
<organism evidence="4 5">
    <name type="scientific">Leptolyngbya iicbica LK</name>
    <dbReference type="NCBI Taxonomy" id="2294035"/>
    <lineage>
        <taxon>Bacteria</taxon>
        <taxon>Bacillati</taxon>
        <taxon>Cyanobacteriota</taxon>
        <taxon>Cyanophyceae</taxon>
        <taxon>Leptolyngbyales</taxon>
        <taxon>Leptolyngbyaceae</taxon>
        <taxon>Leptolyngbya group</taxon>
        <taxon>Leptolyngbya</taxon>
        <taxon>Leptolyngbya iicbica</taxon>
    </lineage>
</organism>
<sequence>MNKIWRWLQQTPLGSTPKAHASGEDSVGEAADHRSPTPRSLSLRGPARRFWSRRRVEGLLIPTLPPPPSVPRSRPCDRRRTHRVRPAIALSLSVLALTAAMGQRYYRQPELQVGTLSPKTVIAPDSASVVDEETTEAQRTAARNGAVPVLVPNLEANQSIKNSLDNLLKQAEIVREQAGDFPLIDGRQLPTATQTYIREAPTAEWEPVWSVVIAVASDLQGTDNTTPPLTLLIQQPEYADLTATQQKVARDLVRYQQRSAALDLEALQLIFETSRNNFRRAKEGLTRLAEVDRAIPQMPVLLRLSDAEWRTVRQQVRRTLDLMLLQGIPEGVQSDQLAIAVNEHLQSQIPSSAQDLGQALIMTVLGPNLIQDPEKTRAQAEAAAEKVEPVTVRVQAGDIIVRQGQEIDQPTFVLLDYFALSQRRLNVTGLLGFGVLMAGGVAIFLVVERTRRPGLRGPDYVLVLCMILGVSGLSILGFAVYSLPAVGLLASSFYGTALGATLVGLTALLLPVGTRVSPVPLLASAAGGLVCSLIAPRLRSREELALLGGVVGIIQGAVYLVLTWMISPVALTTWYLPLTGAILQGIYGVVSSVVALGLSPYLEHVFDLVTPIRLAELSSPNRPMLQRLASEAPGTFQHTLFVASLAEAAARSLRCNVELVRAGTLYHDIGKMHDPEGFIENQMGGPNKHDEIDDPWVSADIIKKHVSQGLVMARRCRLPRAVRAFIPEHQGTMLISYFHHRAMELAKDDPNITVEELNFRYDGPIPQSPETGIVMLADSCEAALRSLKDATPSEALAMVNRILKARWRDGQLVDSGLTREHMSIIAQVFVQVWQQYNHKRIAYPKSVLNPVAGRS</sequence>
<feature type="transmembrane region" description="Helical" evidence="2">
    <location>
        <begin position="427"/>
        <end position="447"/>
    </location>
</feature>